<organism evidence="2 3">
    <name type="scientific">Nocardia tenerifensis</name>
    <dbReference type="NCBI Taxonomy" id="228006"/>
    <lineage>
        <taxon>Bacteria</taxon>
        <taxon>Bacillati</taxon>
        <taxon>Actinomycetota</taxon>
        <taxon>Actinomycetes</taxon>
        <taxon>Mycobacteriales</taxon>
        <taxon>Nocardiaceae</taxon>
        <taxon>Nocardia</taxon>
    </lineage>
</organism>
<dbReference type="EMBL" id="QJKF01000001">
    <property type="protein sequence ID" value="PXX71462.1"/>
    <property type="molecule type" value="Genomic_DNA"/>
</dbReference>
<comment type="caution">
    <text evidence="2">The sequence shown here is derived from an EMBL/GenBank/DDBJ whole genome shotgun (WGS) entry which is preliminary data.</text>
</comment>
<evidence type="ECO:0000313" key="3">
    <source>
        <dbReference type="Proteomes" id="UP000247569"/>
    </source>
</evidence>
<keyword evidence="3" id="KW-1185">Reference proteome</keyword>
<accession>A0A318KGS4</accession>
<dbReference type="AlphaFoldDB" id="A0A318KGS4"/>
<reference evidence="2 3" key="1">
    <citation type="submission" date="2018-05" db="EMBL/GenBank/DDBJ databases">
        <title>Genomic Encyclopedia of Type Strains, Phase IV (KMG-IV): sequencing the most valuable type-strain genomes for metagenomic binning, comparative biology and taxonomic classification.</title>
        <authorList>
            <person name="Goeker M."/>
        </authorList>
    </citation>
    <scope>NUCLEOTIDE SEQUENCE [LARGE SCALE GENOMIC DNA]</scope>
    <source>
        <strain evidence="2 3">DSM 44704</strain>
    </source>
</reference>
<dbReference type="RefSeq" id="WP_040735318.1">
    <property type="nucleotide sequence ID" value="NZ_QJKF01000001.1"/>
</dbReference>
<dbReference type="GO" id="GO:0004658">
    <property type="term" value="F:propionyl-CoA carboxylase activity"/>
    <property type="evidence" value="ECO:0007669"/>
    <property type="project" value="InterPro"/>
</dbReference>
<dbReference type="InterPro" id="IPR032716">
    <property type="entry name" value="ACC_epsilon"/>
</dbReference>
<evidence type="ECO:0000256" key="1">
    <source>
        <dbReference type="SAM" id="MobiDB-lite"/>
    </source>
</evidence>
<proteinExistence type="predicted"/>
<feature type="region of interest" description="Disordered" evidence="1">
    <location>
        <begin position="43"/>
        <end position="64"/>
    </location>
</feature>
<gene>
    <name evidence="2" type="ORF">DFR70_101885</name>
</gene>
<name>A0A318KGS4_9NOCA</name>
<sequence>MTRPAIIPITVLSGAPSDTDLAALLAVLLICLACPETQAPQPITPGSALWPRPSGYRPAGMWSR</sequence>
<evidence type="ECO:0000313" key="2">
    <source>
        <dbReference type="EMBL" id="PXX71462.1"/>
    </source>
</evidence>
<dbReference type="Proteomes" id="UP000247569">
    <property type="component" value="Unassembled WGS sequence"/>
</dbReference>
<dbReference type="Pfam" id="PF13822">
    <property type="entry name" value="ACC_epsilon"/>
    <property type="match status" value="1"/>
</dbReference>
<protein>
    <submittedName>
        <fullName evidence="2">Acyl-CoA carboxylase epsilon subunit-like protein</fullName>
    </submittedName>
</protein>
<dbReference type="GO" id="GO:0003989">
    <property type="term" value="F:acetyl-CoA carboxylase activity"/>
    <property type="evidence" value="ECO:0007669"/>
    <property type="project" value="InterPro"/>
</dbReference>